<feature type="domain" description="DZANK-type" evidence="2">
    <location>
        <begin position="7"/>
        <end position="58"/>
    </location>
</feature>
<dbReference type="Proteomes" id="UP001205506">
    <property type="component" value="Unassembled WGS sequence"/>
</dbReference>
<keyword evidence="1" id="KW-0472">Membrane</keyword>
<sequence>MEKTKRCPYCGEEILAIAKKCKHCGEWLDETHPLKETKNGPACGESIAADAKVCPICNEPTYALDETETLSDTSDSKGTTVINDGHILYCKTCKEKISSSAQTCPNCGDTDPFYFDDITNKRKKVGLGCATIVILAIVMTFIFRAFGSKHGILTWSSAEFWIFVFVILGIWGLQKYFSYANMKEHRDEMDKIFKSKNDSQALEIWKKELEEKNNN</sequence>
<evidence type="ECO:0000256" key="1">
    <source>
        <dbReference type="SAM" id="Phobius"/>
    </source>
</evidence>
<evidence type="ECO:0000313" key="5">
    <source>
        <dbReference type="Proteomes" id="UP001205506"/>
    </source>
</evidence>
<comment type="caution">
    <text evidence="4">The sequence shown here is derived from an EMBL/GenBank/DDBJ whole genome shotgun (WGS) entry which is preliminary data.</text>
</comment>
<evidence type="ECO:0000313" key="4">
    <source>
        <dbReference type="EMBL" id="MCP9548590.1"/>
    </source>
</evidence>
<reference evidence="4" key="2">
    <citation type="submission" date="2022-07" db="EMBL/GenBank/DDBJ databases">
        <title>Prevotella copri.</title>
        <authorList>
            <person name="Yang C."/>
        </authorList>
    </citation>
    <scope>NUCLEOTIDE SEQUENCE</scope>
    <source>
        <strain evidence="4">HF1805</strain>
    </source>
</reference>
<feature type="transmembrane region" description="Helical" evidence="1">
    <location>
        <begin position="152"/>
        <end position="173"/>
    </location>
</feature>
<reference evidence="3" key="1">
    <citation type="submission" date="2021-12" db="EMBL/GenBank/DDBJ databases">
        <authorList>
            <person name="Lv X."/>
        </authorList>
    </citation>
    <scope>NUCLEOTIDE SEQUENCE</scope>
    <source>
        <strain evidence="3">HF2106</strain>
    </source>
</reference>
<dbReference type="RefSeq" id="WP_233339638.1">
    <property type="nucleotide sequence ID" value="NZ_JAJTVO010000026.1"/>
</dbReference>
<evidence type="ECO:0000259" key="2">
    <source>
        <dbReference type="Pfam" id="PF12773"/>
    </source>
</evidence>
<dbReference type="InterPro" id="IPR025874">
    <property type="entry name" value="DZR"/>
</dbReference>
<dbReference type="EMBL" id="JAJTVO010000026">
    <property type="protein sequence ID" value="MCE4123121.1"/>
    <property type="molecule type" value="Genomic_DNA"/>
</dbReference>
<dbReference type="AlphaFoldDB" id="A0AAP2TVX5"/>
<name>A0AAP2TVX5_9BACT</name>
<evidence type="ECO:0000313" key="3">
    <source>
        <dbReference type="EMBL" id="MCE4123121.1"/>
    </source>
</evidence>
<keyword evidence="1" id="KW-1133">Transmembrane helix</keyword>
<protein>
    <submittedName>
        <fullName evidence="4">Zinc ribbon domain-containing protein</fullName>
    </submittedName>
</protein>
<dbReference type="Pfam" id="PF12773">
    <property type="entry name" value="DZR"/>
    <property type="match status" value="1"/>
</dbReference>
<gene>
    <name evidence="3" type="ORF">LYY06_12780</name>
    <name evidence="4" type="ORF">NNC68_03740</name>
</gene>
<organism evidence="4 5">
    <name type="scientific">Segatella copri</name>
    <dbReference type="NCBI Taxonomy" id="165179"/>
    <lineage>
        <taxon>Bacteria</taxon>
        <taxon>Pseudomonadati</taxon>
        <taxon>Bacteroidota</taxon>
        <taxon>Bacteroidia</taxon>
        <taxon>Bacteroidales</taxon>
        <taxon>Prevotellaceae</taxon>
        <taxon>Segatella</taxon>
    </lineage>
</organism>
<dbReference type="Proteomes" id="UP001200307">
    <property type="component" value="Unassembled WGS sequence"/>
</dbReference>
<feature type="transmembrane region" description="Helical" evidence="1">
    <location>
        <begin position="125"/>
        <end position="146"/>
    </location>
</feature>
<accession>A0AAP2TVX5</accession>
<dbReference type="EMBL" id="JANDWU010000004">
    <property type="protein sequence ID" value="MCP9548590.1"/>
    <property type="molecule type" value="Genomic_DNA"/>
</dbReference>
<proteinExistence type="predicted"/>
<keyword evidence="1" id="KW-0812">Transmembrane</keyword>